<evidence type="ECO:0000256" key="1">
    <source>
        <dbReference type="SAM" id="MobiDB-lite"/>
    </source>
</evidence>
<reference evidence="2 3" key="1">
    <citation type="submission" date="2019-01" db="EMBL/GenBank/DDBJ databases">
        <title>Draft genome sequences of Candidatus Mycoplasma haemohominis SWG34-3 identified from a patient with pyrexia, anemia and liver dysfunction.</title>
        <authorList>
            <person name="Sekizuka T."/>
            <person name="Hattori N."/>
            <person name="Katano H."/>
            <person name="Takuma T."/>
            <person name="Ito T."/>
            <person name="Arai N."/>
            <person name="Yanai R."/>
            <person name="Ishii S."/>
            <person name="Miura Y."/>
            <person name="Tokunaga T."/>
            <person name="Watanabe H."/>
            <person name="Nomura N."/>
            <person name="Eguchi J."/>
            <person name="Arai T."/>
            <person name="Hasegawa H."/>
            <person name="Nakamaki T."/>
            <person name="Wakita T."/>
            <person name="Niki Y."/>
            <person name="Kuroda M."/>
        </authorList>
    </citation>
    <scope>NUCLEOTIDE SEQUENCE [LARGE SCALE GENOMIC DNA]</scope>
    <source>
        <strain evidence="2">SWG34-3</strain>
    </source>
</reference>
<feature type="region of interest" description="Disordered" evidence="1">
    <location>
        <begin position="94"/>
        <end position="114"/>
    </location>
</feature>
<proteinExistence type="predicted"/>
<name>A0A478FRL0_9MOLU</name>
<gene>
    <name evidence="2" type="ORF">MHSWG343_00370</name>
</gene>
<evidence type="ECO:0000313" key="2">
    <source>
        <dbReference type="EMBL" id="GCE63059.1"/>
    </source>
</evidence>
<sequence>MTPQAAVGAGIGGLAAAGAGGTAVAYAAGAFEAKKKKADENLKETYLSKASKQTVTLNKEYIGENGQDSKVKVWMKSKEKETKYKQDLGSALESMNLTEDNKPTESTISKLKKPDNLEDGEAEITYNYTKKWCETKKETVYDPSKTEEFGIFQKICFVGRNVA</sequence>
<organism evidence="2 3">
    <name type="scientific">Candidatus Mycoplasma haematohominis</name>
    <dbReference type="NCBI Taxonomy" id="1494318"/>
    <lineage>
        <taxon>Bacteria</taxon>
        <taxon>Bacillati</taxon>
        <taxon>Mycoplasmatota</taxon>
        <taxon>Mollicutes</taxon>
        <taxon>Mycoplasmataceae</taxon>
        <taxon>Mycoplasma</taxon>
    </lineage>
</organism>
<dbReference type="RefSeq" id="WP_216082656.1">
    <property type="nucleotide sequence ID" value="NZ_CACTIB010000004.1"/>
</dbReference>
<dbReference type="EMBL" id="BIMN01000001">
    <property type="protein sequence ID" value="GCE63059.1"/>
    <property type="molecule type" value="Genomic_DNA"/>
</dbReference>
<dbReference type="Proteomes" id="UP000324831">
    <property type="component" value="Unassembled WGS sequence"/>
</dbReference>
<evidence type="ECO:0000313" key="3">
    <source>
        <dbReference type="Proteomes" id="UP000324831"/>
    </source>
</evidence>
<comment type="caution">
    <text evidence="2">The sequence shown here is derived from an EMBL/GenBank/DDBJ whole genome shotgun (WGS) entry which is preliminary data.</text>
</comment>
<accession>A0A478FRL0</accession>
<dbReference type="AlphaFoldDB" id="A0A478FRL0"/>
<feature type="compositionally biased region" description="Polar residues" evidence="1">
    <location>
        <begin position="94"/>
        <end position="109"/>
    </location>
</feature>
<protein>
    <submittedName>
        <fullName evidence="2">Uncharacterized protein</fullName>
    </submittedName>
</protein>